<accession>A0A067PG32</accession>
<evidence type="ECO:0000313" key="3">
    <source>
        <dbReference type="Proteomes" id="UP000027265"/>
    </source>
</evidence>
<proteinExistence type="predicted"/>
<keyword evidence="3" id="KW-1185">Reference proteome</keyword>
<reference evidence="3" key="1">
    <citation type="journal article" date="2014" name="Proc. Natl. Acad. Sci. U.S.A.">
        <title>Extensive sampling of basidiomycete genomes demonstrates inadequacy of the white-rot/brown-rot paradigm for wood decay fungi.</title>
        <authorList>
            <person name="Riley R."/>
            <person name="Salamov A.A."/>
            <person name="Brown D.W."/>
            <person name="Nagy L.G."/>
            <person name="Floudas D."/>
            <person name="Held B.W."/>
            <person name="Levasseur A."/>
            <person name="Lombard V."/>
            <person name="Morin E."/>
            <person name="Otillar R."/>
            <person name="Lindquist E.A."/>
            <person name="Sun H."/>
            <person name="LaButti K.M."/>
            <person name="Schmutz J."/>
            <person name="Jabbour D."/>
            <person name="Luo H."/>
            <person name="Baker S.E."/>
            <person name="Pisabarro A.G."/>
            <person name="Walton J.D."/>
            <person name="Blanchette R.A."/>
            <person name="Henrissat B."/>
            <person name="Martin F."/>
            <person name="Cullen D."/>
            <person name="Hibbett D.S."/>
            <person name="Grigoriev I.V."/>
        </authorList>
    </citation>
    <scope>NUCLEOTIDE SEQUENCE [LARGE SCALE GENOMIC DNA]</scope>
    <source>
        <strain evidence="3">MUCL 33604</strain>
    </source>
</reference>
<dbReference type="InParanoid" id="A0A067PG32"/>
<dbReference type="Pfam" id="PF18759">
    <property type="entry name" value="Plavaka"/>
    <property type="match status" value="1"/>
</dbReference>
<name>A0A067PG32_9AGAM</name>
<dbReference type="EMBL" id="KL197737">
    <property type="protein sequence ID" value="KDQ52815.1"/>
    <property type="molecule type" value="Genomic_DNA"/>
</dbReference>
<organism evidence="2 3">
    <name type="scientific">Jaapia argillacea MUCL 33604</name>
    <dbReference type="NCBI Taxonomy" id="933084"/>
    <lineage>
        <taxon>Eukaryota</taxon>
        <taxon>Fungi</taxon>
        <taxon>Dikarya</taxon>
        <taxon>Basidiomycota</taxon>
        <taxon>Agaricomycotina</taxon>
        <taxon>Agaricomycetes</taxon>
        <taxon>Agaricomycetidae</taxon>
        <taxon>Jaapiales</taxon>
        <taxon>Jaapiaceae</taxon>
        <taxon>Jaapia</taxon>
    </lineage>
</organism>
<dbReference type="HOGENOM" id="CLU_006344_5_1_1"/>
<protein>
    <submittedName>
        <fullName evidence="2">Uncharacterized protein</fullName>
    </submittedName>
</protein>
<gene>
    <name evidence="2" type="ORF">JAAARDRAFT_699939</name>
</gene>
<feature type="region of interest" description="Disordered" evidence="1">
    <location>
        <begin position="1"/>
        <end position="31"/>
    </location>
</feature>
<feature type="compositionally biased region" description="Basic and acidic residues" evidence="1">
    <location>
        <begin position="20"/>
        <end position="31"/>
    </location>
</feature>
<evidence type="ECO:0000256" key="1">
    <source>
        <dbReference type="SAM" id="MobiDB-lite"/>
    </source>
</evidence>
<dbReference type="InterPro" id="IPR041078">
    <property type="entry name" value="Plavaka"/>
</dbReference>
<evidence type="ECO:0000313" key="2">
    <source>
        <dbReference type="EMBL" id="KDQ52815.1"/>
    </source>
</evidence>
<dbReference type="Proteomes" id="UP000027265">
    <property type="component" value="Unassembled WGS sequence"/>
</dbReference>
<dbReference type="OrthoDB" id="2688393at2759"/>
<dbReference type="AlphaFoldDB" id="A0A067PG32"/>
<sequence length="227" mass="26137">MLRESQSEPEAGPSRPVGHFQEDAEDTRVSVDHPTAGRVIRVDRGLYEKWRRRFRDEIRDERVGGDGDFEMGDAVDGGGDNPFHPFASEMDWRVAQWALKETPGHGAFDRLLAIPGAVESLALSFNNTRSLHKIVDSVPERSPWHQHSIKLRGYSGERHLVQYRDVIQLISSLFANPAHAEHMCYAPVRSFTDSTKETRIYHEMWTGRWWTAIQVSLIRCLMTCWFF</sequence>